<accession>A0A0A1TBA2</accession>
<keyword evidence="5" id="KW-0325">Glycoprotein</keyword>
<evidence type="ECO:0000256" key="2">
    <source>
        <dbReference type="ARBA" id="ARBA00005679"/>
    </source>
</evidence>
<keyword evidence="8" id="KW-1185">Reference proteome</keyword>
<dbReference type="AlphaFoldDB" id="A0A0A1TBA2"/>
<dbReference type="PANTHER" id="PTHR13234">
    <property type="entry name" value="GAMMA-INTERFERON INDUCIBLE LYSOSOMAL THIOL REDUCTASE GILT"/>
    <property type="match status" value="1"/>
</dbReference>
<keyword evidence="6" id="KW-1133">Transmembrane helix</keyword>
<dbReference type="GO" id="GO:0016671">
    <property type="term" value="F:oxidoreductase activity, acting on a sulfur group of donors, disulfide as acceptor"/>
    <property type="evidence" value="ECO:0007669"/>
    <property type="project" value="InterPro"/>
</dbReference>
<keyword evidence="6" id="KW-0812">Transmembrane</keyword>
<dbReference type="EMBL" id="CDHN01000002">
    <property type="protein sequence ID" value="CEJ84419.1"/>
    <property type="molecule type" value="Genomic_DNA"/>
</dbReference>
<dbReference type="Proteomes" id="UP000039046">
    <property type="component" value="Unassembled WGS sequence"/>
</dbReference>
<evidence type="ECO:0000256" key="6">
    <source>
        <dbReference type="SAM" id="Phobius"/>
    </source>
</evidence>
<keyword evidence="3" id="KW-0964">Secreted</keyword>
<dbReference type="OrthoDB" id="958254at2759"/>
<feature type="transmembrane region" description="Helical" evidence="6">
    <location>
        <begin position="21"/>
        <end position="40"/>
    </location>
</feature>
<sequence>MDEKRSAVRDMPNIHIPSRLRRTRILVIALALISVVYFSFHNGSGLLSGCYHGLSDNKLATAGATTKPGYLVPLEAHIISKCPDTRDAMRQLVLPVMQKIHDKVNFTLSYIGSPAPDDGINCKHGPSECMGNIIELCARELYPDPKTNLGFVMCLTKEYQSIPDRTLVEDCALEHAIDIQKLNECATRDDGAHGLGLLRASVQRTSDANVTLSCTVRLDNEIYCIRDGGEWVDCPHGAGVNDLVIAIEKLYHRHS</sequence>
<evidence type="ECO:0000256" key="4">
    <source>
        <dbReference type="ARBA" id="ARBA00022729"/>
    </source>
</evidence>
<dbReference type="InterPro" id="IPR004911">
    <property type="entry name" value="Interferon-induced_GILT"/>
</dbReference>
<evidence type="ECO:0000256" key="5">
    <source>
        <dbReference type="ARBA" id="ARBA00023180"/>
    </source>
</evidence>
<proteinExistence type="inferred from homology"/>
<dbReference type="Pfam" id="PF03227">
    <property type="entry name" value="GILT"/>
    <property type="match status" value="1"/>
</dbReference>
<comment type="subcellular location">
    <subcellularLocation>
        <location evidence="1">Secreted</location>
    </subcellularLocation>
</comment>
<evidence type="ECO:0000256" key="1">
    <source>
        <dbReference type="ARBA" id="ARBA00004613"/>
    </source>
</evidence>
<evidence type="ECO:0000256" key="3">
    <source>
        <dbReference type="ARBA" id="ARBA00022525"/>
    </source>
</evidence>
<gene>
    <name evidence="7" type="ORF">VHEMI03469</name>
</gene>
<dbReference type="PANTHER" id="PTHR13234:SF8">
    <property type="entry name" value="GAMMA-INTERFERON-INDUCIBLE LYSOSOMAL THIOL REDUCTASE"/>
    <property type="match status" value="1"/>
</dbReference>
<dbReference type="STRING" id="1531966.A0A0A1TBA2"/>
<dbReference type="HOGENOM" id="CLU_072148_1_0_1"/>
<reference evidence="7 8" key="1">
    <citation type="journal article" date="2015" name="Genome Announc.">
        <title>Draft Genome Sequence and Gene Annotation of the Entomopathogenic Fungus Verticillium hemipterigenum.</title>
        <authorList>
            <person name="Horn F."/>
            <person name="Habel A."/>
            <person name="Scharf D.H."/>
            <person name="Dworschak J."/>
            <person name="Brakhage A.A."/>
            <person name="Guthke R."/>
            <person name="Hertweck C."/>
            <person name="Linde J."/>
        </authorList>
    </citation>
    <scope>NUCLEOTIDE SEQUENCE [LARGE SCALE GENOMIC DNA]</scope>
</reference>
<keyword evidence="6" id="KW-0472">Membrane</keyword>
<evidence type="ECO:0000313" key="8">
    <source>
        <dbReference type="Proteomes" id="UP000039046"/>
    </source>
</evidence>
<name>A0A0A1TBA2_9HYPO</name>
<evidence type="ECO:0000313" key="7">
    <source>
        <dbReference type="EMBL" id="CEJ84419.1"/>
    </source>
</evidence>
<dbReference type="GO" id="GO:0005576">
    <property type="term" value="C:extracellular region"/>
    <property type="evidence" value="ECO:0007669"/>
    <property type="project" value="UniProtKB-SubCell"/>
</dbReference>
<comment type="similarity">
    <text evidence="2">Belongs to the GILT family.</text>
</comment>
<keyword evidence="4" id="KW-0732">Signal</keyword>
<organism evidence="7 8">
    <name type="scientific">[Torrubiella] hemipterigena</name>
    <dbReference type="NCBI Taxonomy" id="1531966"/>
    <lineage>
        <taxon>Eukaryota</taxon>
        <taxon>Fungi</taxon>
        <taxon>Dikarya</taxon>
        <taxon>Ascomycota</taxon>
        <taxon>Pezizomycotina</taxon>
        <taxon>Sordariomycetes</taxon>
        <taxon>Hypocreomycetidae</taxon>
        <taxon>Hypocreales</taxon>
        <taxon>Clavicipitaceae</taxon>
        <taxon>Clavicipitaceae incertae sedis</taxon>
        <taxon>'Torrubiella' clade</taxon>
    </lineage>
</organism>
<protein>
    <submittedName>
        <fullName evidence="7">Putative Gamma interferon inducible lysosomal thiol reductase GILT</fullName>
    </submittedName>
</protein>